<feature type="transmembrane region" description="Helical" evidence="1">
    <location>
        <begin position="393"/>
        <end position="414"/>
    </location>
</feature>
<evidence type="ECO:0000313" key="2">
    <source>
        <dbReference type="EMBL" id="GAA0778672.1"/>
    </source>
</evidence>
<keyword evidence="1" id="KW-1133">Transmembrane helix</keyword>
<feature type="transmembrane region" description="Helical" evidence="1">
    <location>
        <begin position="270"/>
        <end position="295"/>
    </location>
</feature>
<dbReference type="Proteomes" id="UP001501047">
    <property type="component" value="Unassembled WGS sequence"/>
</dbReference>
<sequence length="418" mass="46041">MIIIKDFTTRIPLPYKLFLCLSGILIMVSFLFNSPNEIFIGLRNIILNPDILITDYMEIGGVGATFINCALLIIFYITMLIFLNVKPSGTIISGIFTVSGFSLFGKNILNIWPIIFGIWLYSRFQKQPFSNYIVTALFGTTLSPALIQLIGTNTIPIYLSVIIGILISIVIGFLLPPLASACMRIHQGYSLYNVGLAAGLIGTILMSLLRALGIDFESRLIWSTGNNFPFMILFSIIFLAMIILGFHYNGNSFKNITKITRHSGRLLTDFYLIFGEGITLINMGILGLFSMFLVVLVNGDLNGPTLGGILTIVGFGAFGKHLKNIIPIMFGIILCTFFNIWEINSPSVILSLLFGTTLAPIAGSFGWLWGIIAGVLHACLVMNITYLHGGMILYNNGFSGGLVCMFLLPLISAFRKEY</sequence>
<keyword evidence="1" id="KW-0812">Transmembrane</keyword>
<feature type="transmembrane region" description="Helical" evidence="1">
    <location>
        <begin position="301"/>
        <end position="318"/>
    </location>
</feature>
<keyword evidence="3" id="KW-1185">Reference proteome</keyword>
<proteinExistence type="predicted"/>
<name>A0ABP3W6R1_CLOSU</name>
<feature type="transmembrane region" description="Helical" evidence="1">
    <location>
        <begin position="91"/>
        <end position="120"/>
    </location>
</feature>
<organism evidence="2 3">
    <name type="scientific">Clostridium subterminale</name>
    <dbReference type="NCBI Taxonomy" id="1550"/>
    <lineage>
        <taxon>Bacteria</taxon>
        <taxon>Bacillati</taxon>
        <taxon>Bacillota</taxon>
        <taxon>Clostridia</taxon>
        <taxon>Eubacteriales</taxon>
        <taxon>Clostridiaceae</taxon>
        <taxon>Clostridium</taxon>
    </lineage>
</organism>
<dbReference type="InterPro" id="IPR011470">
    <property type="entry name" value="DUF1576"/>
</dbReference>
<feature type="transmembrane region" description="Helical" evidence="1">
    <location>
        <begin position="66"/>
        <end position="85"/>
    </location>
</feature>
<accession>A0ABP3W6R1</accession>
<evidence type="ECO:0000313" key="3">
    <source>
        <dbReference type="Proteomes" id="UP001501047"/>
    </source>
</evidence>
<feature type="transmembrane region" description="Helical" evidence="1">
    <location>
        <begin position="325"/>
        <end position="341"/>
    </location>
</feature>
<feature type="transmembrane region" description="Helical" evidence="1">
    <location>
        <begin position="229"/>
        <end position="249"/>
    </location>
</feature>
<reference evidence="3" key="1">
    <citation type="journal article" date="2019" name="Int. J. Syst. Evol. Microbiol.">
        <title>The Global Catalogue of Microorganisms (GCM) 10K type strain sequencing project: providing services to taxonomists for standard genome sequencing and annotation.</title>
        <authorList>
            <consortium name="The Broad Institute Genomics Platform"/>
            <consortium name="The Broad Institute Genome Sequencing Center for Infectious Disease"/>
            <person name="Wu L."/>
            <person name="Ma J."/>
        </authorList>
    </citation>
    <scope>NUCLEOTIDE SEQUENCE [LARGE SCALE GENOMIC DNA]</scope>
    <source>
        <strain evidence="3">JCM 1417</strain>
    </source>
</reference>
<evidence type="ECO:0000256" key="1">
    <source>
        <dbReference type="SAM" id="Phobius"/>
    </source>
</evidence>
<feature type="transmembrane region" description="Helical" evidence="1">
    <location>
        <begin position="361"/>
        <end position="381"/>
    </location>
</feature>
<feature type="transmembrane region" description="Helical" evidence="1">
    <location>
        <begin position="132"/>
        <end position="151"/>
    </location>
</feature>
<gene>
    <name evidence="2" type="ORF">GCM10008908_35940</name>
</gene>
<feature type="transmembrane region" description="Helical" evidence="1">
    <location>
        <begin position="191"/>
        <end position="209"/>
    </location>
</feature>
<keyword evidence="1" id="KW-0472">Membrane</keyword>
<dbReference type="EMBL" id="BAAACI010000009">
    <property type="protein sequence ID" value="GAA0778672.1"/>
    <property type="molecule type" value="Genomic_DNA"/>
</dbReference>
<protein>
    <submittedName>
        <fullName evidence="2">DUF1576 domain-containing protein</fullName>
    </submittedName>
</protein>
<dbReference type="Pfam" id="PF07613">
    <property type="entry name" value="DUF1576"/>
    <property type="match status" value="2"/>
</dbReference>
<feature type="transmembrane region" description="Helical" evidence="1">
    <location>
        <begin position="15"/>
        <end position="33"/>
    </location>
</feature>
<feature type="transmembrane region" description="Helical" evidence="1">
    <location>
        <begin position="157"/>
        <end position="179"/>
    </location>
</feature>
<comment type="caution">
    <text evidence="2">The sequence shown here is derived from an EMBL/GenBank/DDBJ whole genome shotgun (WGS) entry which is preliminary data.</text>
</comment>